<gene>
    <name evidence="1" type="ORF">T4E_11456</name>
</gene>
<proteinExistence type="predicted"/>
<organism evidence="1 2">
    <name type="scientific">Trichinella pseudospiralis</name>
    <name type="common">Parasitic roundworm</name>
    <dbReference type="NCBI Taxonomy" id="6337"/>
    <lineage>
        <taxon>Eukaryota</taxon>
        <taxon>Metazoa</taxon>
        <taxon>Ecdysozoa</taxon>
        <taxon>Nematoda</taxon>
        <taxon>Enoplea</taxon>
        <taxon>Dorylaimia</taxon>
        <taxon>Trichinellida</taxon>
        <taxon>Trichinellidae</taxon>
        <taxon>Trichinella</taxon>
    </lineage>
</organism>
<protein>
    <submittedName>
        <fullName evidence="1">Uncharacterized protein</fullName>
    </submittedName>
</protein>
<dbReference type="EMBL" id="JYDU01000038">
    <property type="protein sequence ID" value="KRX96924.1"/>
    <property type="molecule type" value="Genomic_DNA"/>
</dbReference>
<accession>A0A0V0YA75</accession>
<comment type="caution">
    <text evidence="1">The sequence shown here is derived from an EMBL/GenBank/DDBJ whole genome shotgun (WGS) entry which is preliminary data.</text>
</comment>
<evidence type="ECO:0000313" key="1">
    <source>
        <dbReference type="EMBL" id="KRX96924.1"/>
    </source>
</evidence>
<name>A0A0V0YA75_TRIPS</name>
<reference evidence="1 2" key="1">
    <citation type="submission" date="2015-01" db="EMBL/GenBank/DDBJ databases">
        <title>Evolution of Trichinella species and genotypes.</title>
        <authorList>
            <person name="Korhonen P.K."/>
            <person name="Edoardo P."/>
            <person name="Giuseppe L.R."/>
            <person name="Gasser R.B."/>
        </authorList>
    </citation>
    <scope>NUCLEOTIDE SEQUENCE [LARGE SCALE GENOMIC DNA]</scope>
    <source>
        <strain evidence="1">ISS141</strain>
    </source>
</reference>
<dbReference type="Proteomes" id="UP000054815">
    <property type="component" value="Unassembled WGS sequence"/>
</dbReference>
<evidence type="ECO:0000313" key="2">
    <source>
        <dbReference type="Proteomes" id="UP000054815"/>
    </source>
</evidence>
<dbReference type="AlphaFoldDB" id="A0A0V0YA75"/>
<sequence length="75" mass="8602">MANPVGKREFVAHQTSVQIDFVNFVRISVSLPLQGWLASLKDTQVVRKLAPRKRTGLWVRTVLVLKSCVFHPFFH</sequence>